<gene>
    <name evidence="2" type="ORF">LCGC14_2148180</name>
</gene>
<feature type="transmembrane region" description="Helical" evidence="1">
    <location>
        <begin position="572"/>
        <end position="589"/>
    </location>
</feature>
<accession>A0A0F9DW76</accession>
<keyword evidence="1" id="KW-0472">Membrane</keyword>
<keyword evidence="1" id="KW-0812">Transmembrane</keyword>
<evidence type="ECO:0000313" key="2">
    <source>
        <dbReference type="EMBL" id="KKL66118.1"/>
    </source>
</evidence>
<reference evidence="2" key="1">
    <citation type="journal article" date="2015" name="Nature">
        <title>Complex archaea that bridge the gap between prokaryotes and eukaryotes.</title>
        <authorList>
            <person name="Spang A."/>
            <person name="Saw J.H."/>
            <person name="Jorgensen S.L."/>
            <person name="Zaremba-Niedzwiedzka K."/>
            <person name="Martijn J."/>
            <person name="Lind A.E."/>
            <person name="van Eijk R."/>
            <person name="Schleper C."/>
            <person name="Guy L."/>
            <person name="Ettema T.J."/>
        </authorList>
    </citation>
    <scope>NUCLEOTIDE SEQUENCE</scope>
</reference>
<organism evidence="2">
    <name type="scientific">marine sediment metagenome</name>
    <dbReference type="NCBI Taxonomy" id="412755"/>
    <lineage>
        <taxon>unclassified sequences</taxon>
        <taxon>metagenomes</taxon>
        <taxon>ecological metagenomes</taxon>
    </lineage>
</organism>
<comment type="caution">
    <text evidence="2">The sequence shown here is derived from an EMBL/GenBank/DDBJ whole genome shotgun (WGS) entry which is preliminary data.</text>
</comment>
<keyword evidence="1" id="KW-1133">Transmembrane helix</keyword>
<name>A0A0F9DW76_9ZZZZ</name>
<dbReference type="EMBL" id="LAZR01027309">
    <property type="protein sequence ID" value="KKL66118.1"/>
    <property type="molecule type" value="Genomic_DNA"/>
</dbReference>
<proteinExistence type="predicted"/>
<evidence type="ECO:0000256" key="1">
    <source>
        <dbReference type="SAM" id="Phobius"/>
    </source>
</evidence>
<dbReference type="AlphaFoldDB" id="A0A0F9DW76"/>
<sequence>MQKSSKCFILLATLWLISGVSSSFIVSGSLRSSPPPTHLNYSWEEIAYSKSRVLLWVDDSYVVNDSGSFNRIYETRSYKYNVSEGYVIKEESTVYFDANFTSVVNVTTSGNSTINIDIDAYQVNLDYGQHVKFLWFAAKNGTLEYEYYISKRVEDYSYYEENHRYIESTFEKINLTTWKVISAWNDTTDVYEELNVTHTSRKEGNPFYVHSDYSSEFVMPLFLTIQIYKTQRNDRIAWANMFFNLMIYKDEDQNGILTVGNEPTWGGIPGITSSTEWKGFIEPVAQIQHRFVENNVTVGINNTESTPKDKTLDDIISSIVFSPPVEVSETEVSWEIQYPDFPLNIYLIDTDIPFDEWYLTPNNATYDMMSPTNLSYGFDFSLNNTQADFDITWGIGKLTNDTAYNAVQGYGLVLPQYNFFLSSFDIDEVNQHHLSAPRDKFTFQSNNTVVAEINMGKPGKENYTLYDFPSLGIDTELLSIGGSIHKNAIGFASRNSYYGNPLMSTLFSLDDIVAQDTSFVVVDDLFSMETQNYPIWNGEKLEHDPSLSIYFAGESSVDDSQVNDPIDLIPSYNLPIIIGVVSVVMVIIMKKLRTKHRI</sequence>
<protein>
    <submittedName>
        <fullName evidence="2">Uncharacterized protein</fullName>
    </submittedName>
</protein>